<gene>
    <name evidence="1" type="ORF">PIB30_079305</name>
</gene>
<protein>
    <submittedName>
        <fullName evidence="1">Uncharacterized protein</fullName>
    </submittedName>
</protein>
<reference evidence="1 2" key="1">
    <citation type="journal article" date="2023" name="Plants (Basel)">
        <title>Bridging the Gap: Combining Genomics and Transcriptomics Approaches to Understand Stylosanthes scabra, an Orphan Legume from the Brazilian Caatinga.</title>
        <authorList>
            <person name="Ferreira-Neto J.R.C."/>
            <person name="da Silva M.D."/>
            <person name="Binneck E."/>
            <person name="de Melo N.F."/>
            <person name="da Silva R.H."/>
            <person name="de Melo A.L.T.M."/>
            <person name="Pandolfi V."/>
            <person name="Bustamante F.O."/>
            <person name="Brasileiro-Vidal A.C."/>
            <person name="Benko-Iseppon A.M."/>
        </authorList>
    </citation>
    <scope>NUCLEOTIDE SEQUENCE [LARGE SCALE GENOMIC DNA]</scope>
    <source>
        <tissue evidence="1">Leaves</tissue>
    </source>
</reference>
<evidence type="ECO:0000313" key="1">
    <source>
        <dbReference type="EMBL" id="MED6199804.1"/>
    </source>
</evidence>
<accession>A0ABU6XP32</accession>
<organism evidence="1 2">
    <name type="scientific">Stylosanthes scabra</name>
    <dbReference type="NCBI Taxonomy" id="79078"/>
    <lineage>
        <taxon>Eukaryota</taxon>
        <taxon>Viridiplantae</taxon>
        <taxon>Streptophyta</taxon>
        <taxon>Embryophyta</taxon>
        <taxon>Tracheophyta</taxon>
        <taxon>Spermatophyta</taxon>
        <taxon>Magnoliopsida</taxon>
        <taxon>eudicotyledons</taxon>
        <taxon>Gunneridae</taxon>
        <taxon>Pentapetalae</taxon>
        <taxon>rosids</taxon>
        <taxon>fabids</taxon>
        <taxon>Fabales</taxon>
        <taxon>Fabaceae</taxon>
        <taxon>Papilionoideae</taxon>
        <taxon>50 kb inversion clade</taxon>
        <taxon>dalbergioids sensu lato</taxon>
        <taxon>Dalbergieae</taxon>
        <taxon>Pterocarpus clade</taxon>
        <taxon>Stylosanthes</taxon>
    </lineage>
</organism>
<keyword evidence="2" id="KW-1185">Reference proteome</keyword>
<name>A0ABU6XP32_9FABA</name>
<evidence type="ECO:0000313" key="2">
    <source>
        <dbReference type="Proteomes" id="UP001341840"/>
    </source>
</evidence>
<proteinExistence type="predicted"/>
<sequence length="205" mass="22805">MNLPQIEKETPSDEEERVLETLNQCVSPSVVRVDERNETAKINKIPIQCVSKESVDVVGAAILKKTTKEILPRNSHEAEEECVKARMKTMREPLDVEGGRVVPERAKPCSIVASATVEARQGAVDEIEEDLSDETLYRINKTMVNRDQLRFEDEVSWEGVGESCGDTGSVVLGCSIEAPNTEEGCDKNVIVKAEYIVKKKTSQKR</sequence>
<dbReference type="EMBL" id="JASCZI010212569">
    <property type="protein sequence ID" value="MED6199804.1"/>
    <property type="molecule type" value="Genomic_DNA"/>
</dbReference>
<comment type="caution">
    <text evidence="1">The sequence shown here is derived from an EMBL/GenBank/DDBJ whole genome shotgun (WGS) entry which is preliminary data.</text>
</comment>
<dbReference type="Proteomes" id="UP001341840">
    <property type="component" value="Unassembled WGS sequence"/>
</dbReference>